<evidence type="ECO:0000313" key="2">
    <source>
        <dbReference type="Proteomes" id="UP000010729"/>
    </source>
</evidence>
<sequence>MSRKKKSPSRRPHPPQRQDRLPSVIAEIDALIPEFVRWVGDEGQAARKVIDAWVKPVLAIHQVLRPASNSTSFSALTIEASICLCLDRYGGGRDCLYIPYVVAMSVYTTFLERTQRWTGTIEELLGLHLFFDRTDAAFAAFRPREVSKRLTLPTMGISSSYKQHL</sequence>
<dbReference type="OrthoDB" id="9816539at2"/>
<dbReference type="RefSeq" id="WP_005274218.1">
    <property type="nucleotide sequence ID" value="NZ_ANPE02000272.1"/>
</dbReference>
<gene>
    <name evidence="1" type="ORF">D477_020143</name>
</gene>
<evidence type="ECO:0000313" key="1">
    <source>
        <dbReference type="EMBL" id="EMY32453.1"/>
    </source>
</evidence>
<dbReference type="AlphaFoldDB" id="N1V2H3"/>
<name>N1V2H3_9MICC</name>
<proteinExistence type="predicted"/>
<reference evidence="1 2" key="1">
    <citation type="journal article" date="2013" name="Genome Announc.">
        <title>Draft Genome Sequence of Arthrobacter crystallopoietes Strain BAB-32, Revealing Genes for Bioremediation.</title>
        <authorList>
            <person name="Joshi M.N."/>
            <person name="Pandit A.S."/>
            <person name="Sharma A."/>
            <person name="Pandya R.V."/>
            <person name="Desai S.M."/>
            <person name="Saxena A.K."/>
            <person name="Bagatharia S.B."/>
        </authorList>
    </citation>
    <scope>NUCLEOTIDE SEQUENCE [LARGE SCALE GENOMIC DNA]</scope>
    <source>
        <strain evidence="1 2">BAB-32</strain>
    </source>
</reference>
<dbReference type="Proteomes" id="UP000010729">
    <property type="component" value="Unassembled WGS sequence"/>
</dbReference>
<accession>N1V2H3</accession>
<comment type="caution">
    <text evidence="1">The sequence shown here is derived from an EMBL/GenBank/DDBJ whole genome shotgun (WGS) entry which is preliminary data.</text>
</comment>
<organism evidence="1 2">
    <name type="scientific">Arthrobacter crystallopoietes BAB-32</name>
    <dbReference type="NCBI Taxonomy" id="1246476"/>
    <lineage>
        <taxon>Bacteria</taxon>
        <taxon>Bacillati</taxon>
        <taxon>Actinomycetota</taxon>
        <taxon>Actinomycetes</taxon>
        <taxon>Micrococcales</taxon>
        <taxon>Micrococcaceae</taxon>
        <taxon>Crystallibacter</taxon>
    </lineage>
</organism>
<protein>
    <submittedName>
        <fullName evidence="1">Uncharacterized protein</fullName>
    </submittedName>
</protein>
<dbReference type="EMBL" id="ANPE02000272">
    <property type="protein sequence ID" value="EMY32453.1"/>
    <property type="molecule type" value="Genomic_DNA"/>
</dbReference>
<keyword evidence="2" id="KW-1185">Reference proteome</keyword>